<accession>A0ABT1RZE2</accession>
<dbReference type="SUPFAM" id="SSF54001">
    <property type="entry name" value="Cysteine proteinases"/>
    <property type="match status" value="1"/>
</dbReference>
<dbReference type="PROSITE" id="PS51272">
    <property type="entry name" value="SLH"/>
    <property type="match status" value="2"/>
</dbReference>
<dbReference type="EMBL" id="JANFZH010000018">
    <property type="protein sequence ID" value="MCQ4840041.1"/>
    <property type="molecule type" value="Genomic_DNA"/>
</dbReference>
<name>A0ABT1RZE2_9FIRM</name>
<evidence type="ECO:0000313" key="5">
    <source>
        <dbReference type="Proteomes" id="UP001524473"/>
    </source>
</evidence>
<proteinExistence type="predicted"/>
<keyword evidence="1" id="KW-0677">Repeat</keyword>
<comment type="caution">
    <text evidence="4">The sequence shown here is derived from an EMBL/GenBank/DDBJ whole genome shotgun (WGS) entry which is preliminary data.</text>
</comment>
<feature type="signal peptide" evidence="2">
    <location>
        <begin position="1"/>
        <end position="27"/>
    </location>
</feature>
<evidence type="ECO:0000313" key="4">
    <source>
        <dbReference type="EMBL" id="MCQ4840041.1"/>
    </source>
</evidence>
<dbReference type="Gene3D" id="3.10.620.30">
    <property type="match status" value="1"/>
</dbReference>
<evidence type="ECO:0000259" key="3">
    <source>
        <dbReference type="PROSITE" id="PS51272"/>
    </source>
</evidence>
<dbReference type="InterPro" id="IPR001119">
    <property type="entry name" value="SLH_dom"/>
</dbReference>
<protein>
    <submittedName>
        <fullName evidence="4">S-layer homology domain-containing protein</fullName>
    </submittedName>
</protein>
<dbReference type="InterPro" id="IPR038765">
    <property type="entry name" value="Papain-like_cys_pep_sf"/>
</dbReference>
<reference evidence="4 5" key="1">
    <citation type="submission" date="2022-06" db="EMBL/GenBank/DDBJ databases">
        <title>Isolation of gut microbiota from human fecal samples.</title>
        <authorList>
            <person name="Pamer E.G."/>
            <person name="Barat B."/>
            <person name="Waligurski E."/>
            <person name="Medina S."/>
            <person name="Paddock L."/>
            <person name="Mostad J."/>
        </authorList>
    </citation>
    <scope>NUCLEOTIDE SEQUENCE [LARGE SCALE GENOMIC DNA]</scope>
    <source>
        <strain evidence="4 5">DFI.9.73</strain>
    </source>
</reference>
<dbReference type="Proteomes" id="UP001524473">
    <property type="component" value="Unassembled WGS sequence"/>
</dbReference>
<gene>
    <name evidence="4" type="ORF">NE695_08945</name>
</gene>
<dbReference type="RefSeq" id="WP_066867010.1">
    <property type="nucleotide sequence ID" value="NZ_CABKVV010000014.1"/>
</dbReference>
<dbReference type="PANTHER" id="PTHR43308:SF5">
    <property type="entry name" value="S-LAYER PROTEIN _ PEPTIDOGLYCAN ENDO-BETA-N-ACETYLGLUCOSAMINIDASE"/>
    <property type="match status" value="1"/>
</dbReference>
<sequence length="563" mass="61981">MKIWKKALSLLLALALLAAALPFTALAAEGGYVPEEAVAAEYPEETDGGFSLRSAEEDLENAAELFTAPAPGTGSFYEQLNTRAKACYEALSGMTLERITDGQDADGYLTLSAHVEGAYGLRLAGSFDAQRKFTLSSTSEPVLYSLYTDLLSALVAYRFDHPEVFWASRMRYGYQWSKVNSTSVKVTGITYGFEMVYGGRETEMAAEMEEAVQQLLLEIDQTADRYTQVKAAHDLLAARNIYAEGELDDNSKSLSHTAYSALVENSGASPVCDGYSKAFKVLCDRLEIPCVLAVSENHMWNNVKMDDGEWYNLDLTWDDAGDEVSHTYFLIGSQTKAGLVPFCEEPEHREQNPYTAPAKHSDVSLSYPEKNRKAYEYQGGNYPPLTFPDVKRSAWYYETVETAYRLNLFGGNNEGLFEPDRKITRAEFAKVMAALLGADLSGYGGASYTDVAETAWYAPAVAWAKENGVMNGYGDTFRPDAPITREEMCKVFFNILSPNLESPASGTFQDDRAISGWAREAVYYCSGLGLIQGDEHSRCNPGSSTLRSEAATVFVRCSKLTAA</sequence>
<evidence type="ECO:0000256" key="2">
    <source>
        <dbReference type="SAM" id="SignalP"/>
    </source>
</evidence>
<dbReference type="Pfam" id="PF00395">
    <property type="entry name" value="SLH"/>
    <property type="match status" value="2"/>
</dbReference>
<feature type="domain" description="SLH" evidence="3">
    <location>
        <begin position="444"/>
        <end position="506"/>
    </location>
</feature>
<dbReference type="GeneID" id="90533698"/>
<feature type="chain" id="PRO_5045956478" evidence="2">
    <location>
        <begin position="28"/>
        <end position="563"/>
    </location>
</feature>
<keyword evidence="2" id="KW-0732">Signal</keyword>
<dbReference type="PANTHER" id="PTHR43308">
    <property type="entry name" value="OUTER MEMBRANE PROTEIN ALPHA-RELATED"/>
    <property type="match status" value="1"/>
</dbReference>
<organism evidence="4 5">
    <name type="scientific">Neglectibacter timonensis</name>
    <dbReference type="NCBI Taxonomy" id="1776382"/>
    <lineage>
        <taxon>Bacteria</taxon>
        <taxon>Bacillati</taxon>
        <taxon>Bacillota</taxon>
        <taxon>Clostridia</taxon>
        <taxon>Eubacteriales</taxon>
        <taxon>Oscillospiraceae</taxon>
        <taxon>Neglectibacter</taxon>
    </lineage>
</organism>
<keyword evidence="5" id="KW-1185">Reference proteome</keyword>
<feature type="domain" description="SLH" evidence="3">
    <location>
        <begin position="383"/>
        <end position="441"/>
    </location>
</feature>
<dbReference type="InterPro" id="IPR051465">
    <property type="entry name" value="Cell_Envelope_Struct_Comp"/>
</dbReference>
<evidence type="ECO:0000256" key="1">
    <source>
        <dbReference type="ARBA" id="ARBA00022737"/>
    </source>
</evidence>